<dbReference type="EMBL" id="JBHUNP010000005">
    <property type="protein sequence ID" value="MFD2649965.1"/>
    <property type="molecule type" value="Genomic_DNA"/>
</dbReference>
<keyword evidence="2" id="KW-1185">Reference proteome</keyword>
<evidence type="ECO:0000313" key="1">
    <source>
        <dbReference type="EMBL" id="MFD2649965.1"/>
    </source>
</evidence>
<dbReference type="InterPro" id="IPR008948">
    <property type="entry name" value="L-Aspartase-like"/>
</dbReference>
<accession>A0ABW5QQM6</accession>
<gene>
    <name evidence="1" type="ORF">ACFSX5_19485</name>
</gene>
<dbReference type="Gene3D" id="1.10.275.10">
    <property type="entry name" value="Fumarase/aspartase (N-terminal domain)"/>
    <property type="match status" value="1"/>
</dbReference>
<proteinExistence type="predicted"/>
<dbReference type="PANTHER" id="PTHR43411:SF1">
    <property type="entry name" value="ADENYLOSUCCINATE LYASE"/>
    <property type="match status" value="1"/>
</dbReference>
<dbReference type="RefSeq" id="WP_386835761.1">
    <property type="nucleotide sequence ID" value="NZ_JBHUNP010000005.1"/>
</dbReference>
<evidence type="ECO:0000313" key="2">
    <source>
        <dbReference type="Proteomes" id="UP001597521"/>
    </source>
</evidence>
<protein>
    <recommendedName>
        <fullName evidence="3">Adenylosuccinate lyase</fullName>
    </recommendedName>
</protein>
<name>A0ABW5QQM6_9HYPH</name>
<comment type="caution">
    <text evidence="1">The sequence shown here is derived from an EMBL/GenBank/DDBJ whole genome shotgun (WGS) entry which is preliminary data.</text>
</comment>
<dbReference type="InterPro" id="IPR047136">
    <property type="entry name" value="PurB_bact"/>
</dbReference>
<dbReference type="InterPro" id="IPR024083">
    <property type="entry name" value="Fumarase/histidase_N"/>
</dbReference>
<dbReference type="PANTHER" id="PTHR43411">
    <property type="entry name" value="ADENYLOSUCCINATE LYASE"/>
    <property type="match status" value="1"/>
</dbReference>
<reference evidence="2" key="1">
    <citation type="journal article" date="2019" name="Int. J. Syst. Evol. Microbiol.">
        <title>The Global Catalogue of Microorganisms (GCM) 10K type strain sequencing project: providing services to taxonomists for standard genome sequencing and annotation.</title>
        <authorList>
            <consortium name="The Broad Institute Genomics Platform"/>
            <consortium name="The Broad Institute Genome Sequencing Center for Infectious Disease"/>
            <person name="Wu L."/>
            <person name="Ma J."/>
        </authorList>
    </citation>
    <scope>NUCLEOTIDE SEQUENCE [LARGE SCALE GENOMIC DNA]</scope>
    <source>
        <strain evidence="2">CCM 7427</strain>
    </source>
</reference>
<evidence type="ECO:0008006" key="3">
    <source>
        <dbReference type="Google" id="ProtNLM"/>
    </source>
</evidence>
<organism evidence="1 2">
    <name type="scientific">Devosia albogilva</name>
    <dbReference type="NCBI Taxonomy" id="429726"/>
    <lineage>
        <taxon>Bacteria</taxon>
        <taxon>Pseudomonadati</taxon>
        <taxon>Pseudomonadota</taxon>
        <taxon>Alphaproteobacteria</taxon>
        <taxon>Hyphomicrobiales</taxon>
        <taxon>Devosiaceae</taxon>
        <taxon>Devosia</taxon>
    </lineage>
</organism>
<dbReference type="SUPFAM" id="SSF48557">
    <property type="entry name" value="L-aspartase-like"/>
    <property type="match status" value="1"/>
</dbReference>
<dbReference type="Proteomes" id="UP001597521">
    <property type="component" value="Unassembled WGS sequence"/>
</dbReference>
<sequence>MNALTALSPLDGRYASKCDALRPFLSEFGLIHARVTVEVRWLQALANRAEIIEVAPFSNETNAA</sequence>